<dbReference type="AlphaFoldDB" id="A0A7Z3GQ57"/>
<dbReference type="Proteomes" id="UP000502549">
    <property type="component" value="Chromosome"/>
</dbReference>
<feature type="chain" id="PRO_5031301887" description="DUF1311 domain-containing protein" evidence="1">
    <location>
        <begin position="17"/>
        <end position="141"/>
    </location>
</feature>
<proteinExistence type="predicted"/>
<dbReference type="KEGG" id="pmui:G4G71_10990"/>
<keyword evidence="1" id="KW-0732">Signal</keyword>
<organism evidence="2 3">
    <name type="scientific">Pseudomonas multiresinivorans</name>
    <dbReference type="NCBI Taxonomy" id="95301"/>
    <lineage>
        <taxon>Bacteria</taxon>
        <taxon>Pseudomonadati</taxon>
        <taxon>Pseudomonadota</taxon>
        <taxon>Gammaproteobacteria</taxon>
        <taxon>Pseudomonadales</taxon>
        <taxon>Pseudomonadaceae</taxon>
        <taxon>Pseudomonas</taxon>
    </lineage>
</organism>
<evidence type="ECO:0000313" key="2">
    <source>
        <dbReference type="EMBL" id="QJP08374.1"/>
    </source>
</evidence>
<keyword evidence="3" id="KW-1185">Reference proteome</keyword>
<protein>
    <recommendedName>
        <fullName evidence="4">DUF1311 domain-containing protein</fullName>
    </recommendedName>
</protein>
<dbReference type="RefSeq" id="WP_169937566.1">
    <property type="nucleotide sequence ID" value="NZ_CP048833.1"/>
</dbReference>
<evidence type="ECO:0008006" key="4">
    <source>
        <dbReference type="Google" id="ProtNLM"/>
    </source>
</evidence>
<evidence type="ECO:0000313" key="3">
    <source>
        <dbReference type="Proteomes" id="UP000502549"/>
    </source>
</evidence>
<name>A0A7Z3GQ57_9PSED</name>
<gene>
    <name evidence="2" type="ORF">G4G71_10990</name>
</gene>
<feature type="signal peptide" evidence="1">
    <location>
        <begin position="1"/>
        <end position="16"/>
    </location>
</feature>
<sequence length="141" mass="15471">MRRLFGLLFLCATANAAEPTFIQKLDGLAAQCAVDGSRKYTEAELALRDHGESSKQYKAALGDAYTAASSCVQVSLPKGRDALRSEALKSPNLKERLADAYAAWVGYMDWLKTPHSWADDGAQKSAYETARNRLQAEIDIQ</sequence>
<accession>A0A7Z3GQ57</accession>
<dbReference type="EMBL" id="CP048833">
    <property type="protein sequence ID" value="QJP08374.1"/>
    <property type="molecule type" value="Genomic_DNA"/>
</dbReference>
<reference evidence="2 3" key="1">
    <citation type="submission" date="2020-02" db="EMBL/GenBank/DDBJ databases">
        <title>Complete genome sequence of Pseudomonas multiresinivorans ORNL1.</title>
        <authorList>
            <person name="Podar M."/>
        </authorList>
    </citation>
    <scope>NUCLEOTIDE SEQUENCE [LARGE SCALE GENOMIC DNA]</scope>
    <source>
        <strain evidence="3">populi</strain>
    </source>
</reference>
<evidence type="ECO:0000256" key="1">
    <source>
        <dbReference type="SAM" id="SignalP"/>
    </source>
</evidence>